<evidence type="ECO:0000259" key="5">
    <source>
        <dbReference type="PROSITE" id="PS51203"/>
    </source>
</evidence>
<dbReference type="EMBL" id="JAPFFL010000009">
    <property type="protein sequence ID" value="KAJ6703859.1"/>
    <property type="molecule type" value="Genomic_DNA"/>
</dbReference>
<dbReference type="PANTHER" id="PTHR12356:SF22">
    <property type="entry name" value="PROTEIN BOBBER 2-LIKE"/>
    <property type="match status" value="1"/>
</dbReference>
<evidence type="ECO:0000256" key="2">
    <source>
        <dbReference type="ARBA" id="ARBA00022490"/>
    </source>
</evidence>
<organism evidence="6 7">
    <name type="scientific">Salix viminalis</name>
    <name type="common">Common osier</name>
    <name type="synonym">Basket willow</name>
    <dbReference type="NCBI Taxonomy" id="40686"/>
    <lineage>
        <taxon>Eukaryota</taxon>
        <taxon>Viridiplantae</taxon>
        <taxon>Streptophyta</taxon>
        <taxon>Embryophyta</taxon>
        <taxon>Tracheophyta</taxon>
        <taxon>Spermatophyta</taxon>
        <taxon>Magnoliopsida</taxon>
        <taxon>eudicotyledons</taxon>
        <taxon>Gunneridae</taxon>
        <taxon>Pentapetalae</taxon>
        <taxon>rosids</taxon>
        <taxon>fabids</taxon>
        <taxon>Malpighiales</taxon>
        <taxon>Salicaceae</taxon>
        <taxon>Saliceae</taxon>
        <taxon>Salix</taxon>
    </lineage>
</organism>
<dbReference type="InterPro" id="IPR037898">
    <property type="entry name" value="NudC_fam"/>
</dbReference>
<dbReference type="SUPFAM" id="SSF49764">
    <property type="entry name" value="HSP20-like chaperones"/>
    <property type="match status" value="1"/>
</dbReference>
<sequence length="304" mass="34810">MHAFDLQQLWNRVGEERRRNLKGSTMISTPEVVQKISDAGTSELPFFPRLNKPQTSPSSFSFNTALDPSNPLGFLDSALNFLSQESDVSPLFKEFKKRIKAEEESKKAEEKGRAEKKRREEEKKGTRVPNKDNGLDMENHSWAQTLQEVTITVPVPTGTKSRDVVCEMKKKSLKVGLRGQSPILDGELFETIKVGDCIWNLEDQNTVSVLMTKCDRMNWWKYLLKGGPEIDVQKAEPEPSRLSDLDPETRSTVEKMMFDQKQEQLGLPTSKEIENESLLKQFMAQNPNFSDENQDINFFNMNMK</sequence>
<dbReference type="InterPro" id="IPR008978">
    <property type="entry name" value="HSP20-like_chaperone"/>
</dbReference>
<keyword evidence="2" id="KW-0963">Cytoplasm</keyword>
<feature type="domain" description="CS" evidence="5">
    <location>
        <begin position="135"/>
        <end position="224"/>
    </location>
</feature>
<comment type="function">
    <text evidence="3">Small heat shock protein required for the establishment of auxin gradients and for patterning of the apical domain of the embryo. Involved in the specification of the cotyledon primordia. Also required for normal inflorescence and floral meristem function, normal developmental patterning and thermotolerance. Acts as a molecular chaperone.</text>
</comment>
<dbReference type="CDD" id="cd06467">
    <property type="entry name" value="p23_NUDC_like"/>
    <property type="match status" value="1"/>
</dbReference>
<proteinExistence type="predicted"/>
<evidence type="ECO:0000313" key="7">
    <source>
        <dbReference type="Proteomes" id="UP001151529"/>
    </source>
</evidence>
<dbReference type="FunFam" id="2.60.40.790:FF:000001">
    <property type="entry name" value="Nuclear migration protein nudC"/>
    <property type="match status" value="1"/>
</dbReference>
<evidence type="ECO:0000313" key="6">
    <source>
        <dbReference type="EMBL" id="KAJ6703859.1"/>
    </source>
</evidence>
<dbReference type="Proteomes" id="UP001151529">
    <property type="component" value="Chromosome 3"/>
</dbReference>
<dbReference type="PROSITE" id="PS51203">
    <property type="entry name" value="CS"/>
    <property type="match status" value="1"/>
</dbReference>
<reference evidence="6" key="2">
    <citation type="journal article" date="2023" name="Int. J. Mol. Sci.">
        <title>De Novo Assembly and Annotation of 11 Diverse Shrub Willow (Salix) Genomes Reveals Novel Gene Organization in Sex-Linked Regions.</title>
        <authorList>
            <person name="Hyden B."/>
            <person name="Feng K."/>
            <person name="Yates T.B."/>
            <person name="Jawdy S."/>
            <person name="Cereghino C."/>
            <person name="Smart L.B."/>
            <person name="Muchero W."/>
        </authorList>
    </citation>
    <scope>NUCLEOTIDE SEQUENCE [LARGE SCALE GENOMIC DNA]</scope>
    <source>
        <tissue evidence="6">Shoot tip</tissue>
    </source>
</reference>
<comment type="subcellular location">
    <subcellularLocation>
        <location evidence="1">Cytoplasmic granule</location>
    </subcellularLocation>
</comment>
<evidence type="ECO:0000256" key="1">
    <source>
        <dbReference type="ARBA" id="ARBA00004463"/>
    </source>
</evidence>
<dbReference type="Gene3D" id="2.60.40.790">
    <property type="match status" value="1"/>
</dbReference>
<dbReference type="AlphaFoldDB" id="A0A9Q0QD15"/>
<dbReference type="Pfam" id="PF04969">
    <property type="entry name" value="CS"/>
    <property type="match status" value="1"/>
</dbReference>
<accession>A0A9Q0QD15</accession>
<reference evidence="6" key="1">
    <citation type="submission" date="2022-11" db="EMBL/GenBank/DDBJ databases">
        <authorList>
            <person name="Hyden B.L."/>
            <person name="Feng K."/>
            <person name="Yates T."/>
            <person name="Jawdy S."/>
            <person name="Smart L.B."/>
            <person name="Muchero W."/>
        </authorList>
    </citation>
    <scope>NUCLEOTIDE SEQUENCE</scope>
    <source>
        <tissue evidence="6">Shoot tip</tissue>
    </source>
</reference>
<comment type="caution">
    <text evidence="6">The sequence shown here is derived from an EMBL/GenBank/DDBJ whole genome shotgun (WGS) entry which is preliminary data.</text>
</comment>
<keyword evidence="7" id="KW-1185">Reference proteome</keyword>
<protein>
    <submittedName>
        <fullName evidence="6">NUCLEAR MOVEMENT PROTEIN NUDC</fullName>
    </submittedName>
</protein>
<dbReference type="GO" id="GO:0051082">
    <property type="term" value="F:unfolded protein binding"/>
    <property type="evidence" value="ECO:0007669"/>
    <property type="project" value="TreeGrafter"/>
</dbReference>
<dbReference type="InterPro" id="IPR007052">
    <property type="entry name" value="CS_dom"/>
</dbReference>
<name>A0A9Q0QD15_SALVM</name>
<dbReference type="GO" id="GO:0006950">
    <property type="term" value="P:response to stress"/>
    <property type="evidence" value="ECO:0007669"/>
    <property type="project" value="UniProtKB-ARBA"/>
</dbReference>
<dbReference type="PANTHER" id="PTHR12356">
    <property type="entry name" value="NUCLEAR MOVEMENT PROTEIN NUDC"/>
    <property type="match status" value="1"/>
</dbReference>
<evidence type="ECO:0000256" key="3">
    <source>
        <dbReference type="ARBA" id="ARBA00053226"/>
    </source>
</evidence>
<dbReference type="GO" id="GO:0005737">
    <property type="term" value="C:cytoplasm"/>
    <property type="evidence" value="ECO:0007669"/>
    <property type="project" value="TreeGrafter"/>
</dbReference>
<gene>
    <name evidence="6" type="ORF">OIU85_029756</name>
</gene>
<dbReference type="OrthoDB" id="416217at2759"/>
<dbReference type="GO" id="GO:0006457">
    <property type="term" value="P:protein folding"/>
    <property type="evidence" value="ECO:0007669"/>
    <property type="project" value="TreeGrafter"/>
</dbReference>
<evidence type="ECO:0000256" key="4">
    <source>
        <dbReference type="SAM" id="MobiDB-lite"/>
    </source>
</evidence>
<feature type="region of interest" description="Disordered" evidence="4">
    <location>
        <begin position="102"/>
        <end position="137"/>
    </location>
</feature>